<feature type="region of interest" description="Disordered" evidence="1">
    <location>
        <begin position="224"/>
        <end position="248"/>
    </location>
</feature>
<dbReference type="RefSeq" id="WP_188521624.1">
    <property type="nucleotide sequence ID" value="NZ_BMDG01000001.1"/>
</dbReference>
<reference evidence="6" key="1">
    <citation type="journal article" date="2019" name="Int. J. Syst. Evol. Microbiol.">
        <title>The Global Catalogue of Microorganisms (GCM) 10K type strain sequencing project: providing services to taxonomists for standard genome sequencing and annotation.</title>
        <authorList>
            <consortium name="The Broad Institute Genomics Platform"/>
            <consortium name="The Broad Institute Genome Sequencing Center for Infectious Disease"/>
            <person name="Wu L."/>
            <person name="Ma J."/>
        </authorList>
    </citation>
    <scope>NUCLEOTIDE SEQUENCE [LARGE SCALE GENOMIC DNA]</scope>
    <source>
        <strain evidence="6">CCM 8653</strain>
    </source>
</reference>
<feature type="domain" description="Cysteinyl-tRNA ligase anticodon binding" evidence="3">
    <location>
        <begin position="177"/>
        <end position="225"/>
    </location>
</feature>
<name>A0ABQ2B1Y9_9MICO</name>
<sequence length="248" mass="26627">MSTLTPSEVRQPRWVPLLLLLATAALGVGLGYLLPPLARWLHGLLQRSPLPSIGPVELLAGLPLAWSVPILGGLGVVGGVLLALTTIGESLRLTVADDHLEHRTDDHEGWIERSDVTDVFRDGRHLVLLGSTGAPWARLDADTLRRAEIRAAFEAHGWPWRDADPHEGAYERWMDGRPGFSAAEHGLLRRRLAERKDAAAVAEVDDALATHGLAARVREDRLQVRRVGAGGPDPATGGAAEGARGTQG</sequence>
<feature type="transmembrane region" description="Helical" evidence="2">
    <location>
        <begin position="14"/>
        <end position="34"/>
    </location>
</feature>
<dbReference type="EMBL" id="BMDG01000001">
    <property type="protein sequence ID" value="GGI04255.1"/>
    <property type="molecule type" value="Genomic_DNA"/>
</dbReference>
<evidence type="ECO:0000256" key="2">
    <source>
        <dbReference type="SAM" id="Phobius"/>
    </source>
</evidence>
<comment type="caution">
    <text evidence="5">The sequence shown here is derived from an EMBL/GenBank/DDBJ whole genome shotgun (WGS) entry which is preliminary data.</text>
</comment>
<feature type="transmembrane region" description="Helical" evidence="2">
    <location>
        <begin position="64"/>
        <end position="84"/>
    </location>
</feature>
<dbReference type="InterPro" id="IPR056411">
    <property type="entry name" value="CysS_C"/>
</dbReference>
<evidence type="ECO:0000259" key="3">
    <source>
        <dbReference type="Pfam" id="PF23493"/>
    </source>
</evidence>
<dbReference type="Pfam" id="PF23494">
    <property type="entry name" value="bPH_10"/>
    <property type="match status" value="1"/>
</dbReference>
<accession>A0ABQ2B1Y9</accession>
<keyword evidence="2" id="KW-0812">Transmembrane</keyword>
<gene>
    <name evidence="5" type="ORF">GCM10007368_00230</name>
</gene>
<keyword evidence="2" id="KW-0472">Membrane</keyword>
<feature type="compositionally biased region" description="Low complexity" evidence="1">
    <location>
        <begin position="232"/>
        <end position="248"/>
    </location>
</feature>
<proteinExistence type="predicted"/>
<dbReference type="Proteomes" id="UP000632535">
    <property type="component" value="Unassembled WGS sequence"/>
</dbReference>
<keyword evidence="6" id="KW-1185">Reference proteome</keyword>
<evidence type="ECO:0000313" key="5">
    <source>
        <dbReference type="EMBL" id="GGI04255.1"/>
    </source>
</evidence>
<organism evidence="5 6">
    <name type="scientific">Isoptericola cucumis</name>
    <dbReference type="NCBI Taxonomy" id="1776856"/>
    <lineage>
        <taxon>Bacteria</taxon>
        <taxon>Bacillati</taxon>
        <taxon>Actinomycetota</taxon>
        <taxon>Actinomycetes</taxon>
        <taxon>Micrococcales</taxon>
        <taxon>Promicromonosporaceae</taxon>
        <taxon>Isoptericola</taxon>
    </lineage>
</organism>
<keyword evidence="2" id="KW-1133">Transmembrane helix</keyword>
<dbReference type="Pfam" id="PF23493">
    <property type="entry name" value="CysS_C"/>
    <property type="match status" value="1"/>
</dbReference>
<feature type="domain" description="YqeB PH" evidence="4">
    <location>
        <begin position="8"/>
        <end position="161"/>
    </location>
</feature>
<evidence type="ECO:0000259" key="4">
    <source>
        <dbReference type="Pfam" id="PF23494"/>
    </source>
</evidence>
<evidence type="ECO:0000313" key="6">
    <source>
        <dbReference type="Proteomes" id="UP000632535"/>
    </source>
</evidence>
<protein>
    <submittedName>
        <fullName evidence="5">Uncharacterized protein</fullName>
    </submittedName>
</protein>
<dbReference type="InterPro" id="IPR057798">
    <property type="entry name" value="PH_YqeB"/>
</dbReference>
<evidence type="ECO:0000256" key="1">
    <source>
        <dbReference type="SAM" id="MobiDB-lite"/>
    </source>
</evidence>